<proteinExistence type="predicted"/>
<dbReference type="AlphaFoldDB" id="A0R304"/>
<gene>
    <name evidence="2" type="ordered locus">MSMEG_5296</name>
</gene>
<dbReference type="KEGG" id="msm:MSMEG_5296"/>
<sequence length="40" mass="4363">MRAPTSSPLASNVTSGLRHHDPPASWKNQVRGLLRAISRP</sequence>
<feature type="region of interest" description="Disordered" evidence="1">
    <location>
        <begin position="1"/>
        <end position="40"/>
    </location>
</feature>
<evidence type="ECO:0000313" key="3">
    <source>
        <dbReference type="Proteomes" id="UP000000757"/>
    </source>
</evidence>
<feature type="compositionally biased region" description="Polar residues" evidence="1">
    <location>
        <begin position="1"/>
        <end position="15"/>
    </location>
</feature>
<reference evidence="2 3" key="1">
    <citation type="submission" date="2006-10" db="EMBL/GenBank/DDBJ databases">
        <authorList>
            <person name="Fleischmann R.D."/>
            <person name="Dodson R.J."/>
            <person name="Haft D.H."/>
            <person name="Merkel J.S."/>
            <person name="Nelson W.C."/>
            <person name="Fraser C.M."/>
        </authorList>
    </citation>
    <scope>NUCLEOTIDE SEQUENCE [LARGE SCALE GENOMIC DNA]</scope>
    <source>
        <strain evidence="3">ATCC 700084 / mc(2)155</strain>
    </source>
</reference>
<protein>
    <submittedName>
        <fullName evidence="2">Uncharacterized protein</fullName>
    </submittedName>
</protein>
<organism evidence="2 3">
    <name type="scientific">Mycolicibacterium smegmatis (strain ATCC 700084 / mc(2)155)</name>
    <name type="common">Mycobacterium smegmatis</name>
    <dbReference type="NCBI Taxonomy" id="246196"/>
    <lineage>
        <taxon>Bacteria</taxon>
        <taxon>Bacillati</taxon>
        <taxon>Actinomycetota</taxon>
        <taxon>Actinomycetes</taxon>
        <taxon>Mycobacteriales</taxon>
        <taxon>Mycobacteriaceae</taxon>
        <taxon>Mycolicibacterium</taxon>
    </lineage>
</organism>
<accession>A0R304</accession>
<dbReference type="EMBL" id="CP000480">
    <property type="protein sequence ID" value="ABK75766.1"/>
    <property type="molecule type" value="Genomic_DNA"/>
</dbReference>
<evidence type="ECO:0000313" key="2">
    <source>
        <dbReference type="EMBL" id="ABK75766.1"/>
    </source>
</evidence>
<name>A0R304_MYCS2</name>
<dbReference type="Proteomes" id="UP000000757">
    <property type="component" value="Chromosome"/>
</dbReference>
<keyword evidence="3" id="KW-1185">Reference proteome</keyword>
<dbReference type="KEGG" id="msb:LJ00_26180"/>
<dbReference type="PATRIC" id="fig|246196.19.peg.5166"/>
<evidence type="ECO:0000256" key="1">
    <source>
        <dbReference type="SAM" id="MobiDB-lite"/>
    </source>
</evidence>